<name>A0ABQ5LWW8_9RHOB</name>
<reference evidence="1" key="1">
    <citation type="journal article" date="2023" name="Int. J. Syst. Evol. Microbiol.">
        <title>Sinisalibacter aestuarii sp. nov., isolated from estuarine sediment of the Arakawa River.</title>
        <authorList>
            <person name="Arafat S.T."/>
            <person name="Hirano S."/>
            <person name="Sato A."/>
            <person name="Takeuchi K."/>
            <person name="Yasuda T."/>
            <person name="Terahara T."/>
            <person name="Hamada M."/>
            <person name="Kobayashi T."/>
        </authorList>
    </citation>
    <scope>NUCLEOTIDE SEQUENCE</scope>
    <source>
        <strain evidence="1">B-399</strain>
    </source>
</reference>
<dbReference type="Proteomes" id="UP001144205">
    <property type="component" value="Unassembled WGS sequence"/>
</dbReference>
<evidence type="ECO:0000313" key="1">
    <source>
        <dbReference type="EMBL" id="GKY89474.1"/>
    </source>
</evidence>
<dbReference type="EMBL" id="BROH01000012">
    <property type="protein sequence ID" value="GKY89474.1"/>
    <property type="molecule type" value="Genomic_DNA"/>
</dbReference>
<organism evidence="1 2">
    <name type="scientific">Sinisalibacter aestuarii</name>
    <dbReference type="NCBI Taxonomy" id="2949426"/>
    <lineage>
        <taxon>Bacteria</taxon>
        <taxon>Pseudomonadati</taxon>
        <taxon>Pseudomonadota</taxon>
        <taxon>Alphaproteobacteria</taxon>
        <taxon>Rhodobacterales</taxon>
        <taxon>Roseobacteraceae</taxon>
        <taxon>Sinisalibacter</taxon>
    </lineage>
</organism>
<keyword evidence="2" id="KW-1185">Reference proteome</keyword>
<comment type="caution">
    <text evidence="1">The sequence shown here is derived from an EMBL/GenBank/DDBJ whole genome shotgun (WGS) entry which is preliminary data.</text>
</comment>
<sequence>MLGLVAAPGAAQEQAEAWRAEKCRLYTRAWEMSAPGLALSERFVAAHDAFLASGCTIRGEVCPQSDAEKGLADMLTLMIVMEGAAGSFLPFHCTADG</sequence>
<proteinExistence type="predicted"/>
<gene>
    <name evidence="1" type="ORF">STA1M1_33430</name>
</gene>
<accession>A0ABQ5LWW8</accession>
<evidence type="ECO:0000313" key="2">
    <source>
        <dbReference type="Proteomes" id="UP001144205"/>
    </source>
</evidence>
<dbReference type="RefSeq" id="WP_281843496.1">
    <property type="nucleotide sequence ID" value="NZ_BROH01000012.1"/>
</dbReference>
<protein>
    <submittedName>
        <fullName evidence="1">Uncharacterized protein</fullName>
    </submittedName>
</protein>